<feature type="region of interest" description="Disordered" evidence="1">
    <location>
        <begin position="505"/>
        <end position="535"/>
    </location>
</feature>
<dbReference type="InterPro" id="IPR053143">
    <property type="entry name" value="Arylsulfate_ST"/>
</dbReference>
<dbReference type="AlphaFoldDB" id="A0A423WIA7"/>
<feature type="compositionally biased region" description="Polar residues" evidence="1">
    <location>
        <begin position="211"/>
        <end position="222"/>
    </location>
</feature>
<dbReference type="Pfam" id="PF14269">
    <property type="entry name" value="Arylsulfotran_2"/>
    <property type="match status" value="1"/>
</dbReference>
<evidence type="ECO:0000256" key="1">
    <source>
        <dbReference type="SAM" id="MobiDB-lite"/>
    </source>
</evidence>
<protein>
    <recommendedName>
        <fullName evidence="5">ASST-domain-containing protein</fullName>
    </recommendedName>
</protein>
<dbReference type="InterPro" id="IPR039535">
    <property type="entry name" value="ASST-like"/>
</dbReference>
<evidence type="ECO:0000256" key="2">
    <source>
        <dbReference type="SAM" id="Phobius"/>
    </source>
</evidence>
<proteinExistence type="predicted"/>
<dbReference type="PANTHER" id="PTHR35340">
    <property type="entry name" value="PQQ ENZYME REPEAT PROTEIN-RELATED"/>
    <property type="match status" value="1"/>
</dbReference>
<feature type="transmembrane region" description="Helical" evidence="2">
    <location>
        <begin position="1169"/>
        <end position="1191"/>
    </location>
</feature>
<keyword evidence="2" id="KW-0812">Transmembrane</keyword>
<dbReference type="PANTHER" id="PTHR35340:SF5">
    <property type="entry name" value="ASST-DOMAIN-CONTAINING PROTEIN"/>
    <property type="match status" value="1"/>
</dbReference>
<sequence length="1245" mass="139406">MATRNSSKEKKLRERIDSLRNGIPCAHFKKNPTWSEHGYKEIRGSLPPDEDGFVTVHSFGELVLQIKLPGGIRGPIFFIGTQDVANVLTFVLETLFEMDAHEEKRRDPSDSGVTGTGKEYIVLEPPYYGRLYHKGFIHWENRWHPDSKTTLGIIPTRRGPPPRPQSIEDTTGDVLHWRIREIPISLALRPALDNAEQHHDHQDADHHQSSLDRQTYSSTTRANVYPASKTDTTSSEVSRRPSAMPSPETSRALGHDLTHHDYDNSPYANSYGRAEEVYDRPLASLSPAYDQTTPREGEAYPGHVHSEEYSRWYGGRRDEYISTRGYEEDYDSSSSEEIIRDYPVNVPRGQHGNINIPGRHMHGRGAVNVPRGNVGGGMGLDPADFTKIRAQAFDFLYNDESALGYKYIPVQGETIFGNERGTYEKVNSTCIKWRLSKNLRVHNRLTDYEYDAQLHTGWPATSRLLENPECSTEKNEASPATARPHTYSLDDQPDINFVGYHQQETSYERGSYDSQRSINQANHPVPGTPSRQSTAHVDDGVSELSMGQSYSKSPDADAVSALSDDYSLSKFPDYVEPSSPTPPNQVYGALQREDEVPLSANETNVASTSTGDHHGGSTGWTFTDRDLIGWYGPGAMDYDTNDYPEVRDEYDTRSYVRSYPFAPRAHGDFISTDYDGYNHGKLGQRPRVHFRSSEDFTAVLQVNVWNESAISSKGSHIFLRHDGAIGDDTTSSLSSPLILDSRDLSTVYVNRTFNHVFGTRVQENHGRKYLTFWEGDKRDGIGSGYGLVYDDTYRQVYNVSAKNIAANADLHEFTLTGDGTALVTGVERFMAPTRDWKGWHGEPEWRILNAIFQEVDLETNEVLFSWSAIEHIDPMDSYERMSKDWDAYHLNSVQKTRSGNYLISIRHTSSVHLIDGKTGYIIWTLGGRHNDFVELTPADGIDPDSYAPLLSFAWQHHARFVPGTNETELTLFDNHAKLTSHGKCTSDCSPPTAKLLHEYQHPSRLQAQSQGSMQVLEGGNVFIGWGRCPSFTEHLPSGEAVMDVQFSPWHAPEAPDALDNYRAYKLDWAATPWWGPELALRNTSGGDLAVYASWNGATETRLTVGREYMAGLRRVWAEALDINGVVLRSTEVLDLSGGEAMVSLEMDENRGGDLVDRPVVDSAGMSAGAWAWLILGLVSIVLVAVAGAFIWRRRRDYDRLENIDLDSDAGSDVSTVHGFGDFSIDYGPEAYEDYNTAPASAITED</sequence>
<keyword evidence="2" id="KW-1133">Transmembrane helix</keyword>
<organism evidence="3 4">
    <name type="scientific">Cytospora leucostoma</name>
    <dbReference type="NCBI Taxonomy" id="1230097"/>
    <lineage>
        <taxon>Eukaryota</taxon>
        <taxon>Fungi</taxon>
        <taxon>Dikarya</taxon>
        <taxon>Ascomycota</taxon>
        <taxon>Pezizomycotina</taxon>
        <taxon>Sordariomycetes</taxon>
        <taxon>Sordariomycetidae</taxon>
        <taxon>Diaporthales</taxon>
        <taxon>Cytosporaceae</taxon>
        <taxon>Cytospora</taxon>
    </lineage>
</organism>
<feature type="region of interest" description="Disordered" evidence="1">
    <location>
        <begin position="467"/>
        <end position="493"/>
    </location>
</feature>
<reference evidence="3 4" key="1">
    <citation type="submission" date="2015-09" db="EMBL/GenBank/DDBJ databases">
        <title>Host preference determinants of Valsa canker pathogens revealed by comparative genomics.</title>
        <authorList>
            <person name="Yin Z."/>
            <person name="Huang L."/>
        </authorList>
    </citation>
    <scope>NUCLEOTIDE SEQUENCE [LARGE SCALE GENOMIC DNA]</scope>
    <source>
        <strain evidence="3 4">SXYLt</strain>
    </source>
</reference>
<evidence type="ECO:0008006" key="5">
    <source>
        <dbReference type="Google" id="ProtNLM"/>
    </source>
</evidence>
<feature type="region of interest" description="Disordered" evidence="1">
    <location>
        <begin position="194"/>
        <end position="266"/>
    </location>
</feature>
<keyword evidence="2" id="KW-0472">Membrane</keyword>
<dbReference type="STRING" id="1230097.A0A423WIA7"/>
<evidence type="ECO:0000313" key="3">
    <source>
        <dbReference type="EMBL" id="ROW03151.1"/>
    </source>
</evidence>
<comment type="caution">
    <text evidence="3">The sequence shown here is derived from an EMBL/GenBank/DDBJ whole genome shotgun (WGS) entry which is preliminary data.</text>
</comment>
<feature type="region of interest" description="Disordered" evidence="1">
    <location>
        <begin position="150"/>
        <end position="172"/>
    </location>
</feature>
<gene>
    <name evidence="3" type="ORF">VPNG_08160</name>
</gene>
<dbReference type="EMBL" id="LKEB01000050">
    <property type="protein sequence ID" value="ROW03151.1"/>
    <property type="molecule type" value="Genomic_DNA"/>
</dbReference>
<dbReference type="InParanoid" id="A0A423WIA7"/>
<name>A0A423WIA7_9PEZI</name>
<keyword evidence="4" id="KW-1185">Reference proteome</keyword>
<evidence type="ECO:0000313" key="4">
    <source>
        <dbReference type="Proteomes" id="UP000285146"/>
    </source>
</evidence>
<accession>A0A423WIA7</accession>
<dbReference type="Proteomes" id="UP000285146">
    <property type="component" value="Unassembled WGS sequence"/>
</dbReference>
<feature type="compositionally biased region" description="Polar residues" evidence="1">
    <location>
        <begin position="512"/>
        <end position="522"/>
    </location>
</feature>
<feature type="compositionally biased region" description="Basic and acidic residues" evidence="1">
    <location>
        <begin position="253"/>
        <end position="263"/>
    </location>
</feature>
<dbReference type="OrthoDB" id="5427350at2759"/>
<feature type="compositionally biased region" description="Basic and acidic residues" evidence="1">
    <location>
        <begin position="195"/>
        <end position="210"/>
    </location>
</feature>